<feature type="compositionally biased region" description="Basic and acidic residues" evidence="10">
    <location>
        <begin position="157"/>
        <end position="167"/>
    </location>
</feature>
<dbReference type="Gene3D" id="4.10.1100.10">
    <property type="entry name" value="Transcription factor, SBP-box domain"/>
    <property type="match status" value="1"/>
</dbReference>
<gene>
    <name evidence="14" type="primary">LOC103486540</name>
    <name evidence="12" type="synonym">103486540</name>
</gene>
<evidence type="ECO:0000256" key="6">
    <source>
        <dbReference type="ARBA" id="ARBA00023125"/>
    </source>
</evidence>
<evidence type="ECO:0000256" key="4">
    <source>
        <dbReference type="ARBA" id="ARBA00022833"/>
    </source>
</evidence>
<dbReference type="Proteomes" id="UP001652600">
    <property type="component" value="Chromosome 12"/>
</dbReference>
<proteinExistence type="predicted"/>
<dbReference type="GO" id="GO:0008270">
    <property type="term" value="F:zinc ion binding"/>
    <property type="evidence" value="ECO:0007669"/>
    <property type="project" value="UniProtKB-KW"/>
</dbReference>
<evidence type="ECO:0000256" key="2">
    <source>
        <dbReference type="ARBA" id="ARBA00022723"/>
    </source>
</evidence>
<protein>
    <submittedName>
        <fullName evidence="14">Squamosa promoter-binding-like protein 3</fullName>
    </submittedName>
</protein>
<dbReference type="OrthoDB" id="514967at2759"/>
<sequence>MATGKADGKRRLNYYEMEEEDEEDEEEEEEEDEDEEQEIDGGGLGFSGDFNKKKKVLTSGGSSNKKSGSGFGTGPPAAAPPPCQADNCNADLSGSKRYHRRHKVCEFHAKAPAVAVAGIDQRFCQQCSRFHGLQEFDDTKRSCRKRLAGHNQRRRKSSSDLHGESST</sequence>
<evidence type="ECO:0000259" key="11">
    <source>
        <dbReference type="PROSITE" id="PS51141"/>
    </source>
</evidence>
<dbReference type="SUPFAM" id="SSF103612">
    <property type="entry name" value="SBT domain"/>
    <property type="match status" value="1"/>
</dbReference>
<evidence type="ECO:0000256" key="8">
    <source>
        <dbReference type="ARBA" id="ARBA00023242"/>
    </source>
</evidence>
<keyword evidence="7" id="KW-0804">Transcription</keyword>
<evidence type="ECO:0000256" key="1">
    <source>
        <dbReference type="ARBA" id="ARBA00004123"/>
    </source>
</evidence>
<dbReference type="eggNOG" id="ENOG502RZTN">
    <property type="taxonomic scope" value="Eukaryota"/>
</dbReference>
<feature type="compositionally biased region" description="Basic residues" evidence="10">
    <location>
        <begin position="146"/>
        <end position="156"/>
    </location>
</feature>
<evidence type="ECO:0000256" key="9">
    <source>
        <dbReference type="PROSITE-ProRule" id="PRU00470"/>
    </source>
</evidence>
<dbReference type="InterPro" id="IPR004333">
    <property type="entry name" value="SBP_dom"/>
</dbReference>
<dbReference type="InterPro" id="IPR036893">
    <property type="entry name" value="SBP_sf"/>
</dbReference>
<evidence type="ECO:0000256" key="10">
    <source>
        <dbReference type="SAM" id="MobiDB-lite"/>
    </source>
</evidence>
<reference evidence="12" key="1">
    <citation type="submission" date="2023-03" db="UniProtKB">
        <authorList>
            <consortium name="EnsemblPlants"/>
        </authorList>
    </citation>
    <scope>IDENTIFICATION</scope>
</reference>
<keyword evidence="13" id="KW-1185">Reference proteome</keyword>
<keyword evidence="3 9" id="KW-0863">Zinc-finger</keyword>
<dbReference type="RefSeq" id="XP_008442764.1">
    <property type="nucleotide sequence ID" value="XM_008444542.2"/>
</dbReference>
<dbReference type="AlphaFoldDB" id="A0A1S3B6H6"/>
<feature type="region of interest" description="Disordered" evidence="10">
    <location>
        <begin position="146"/>
        <end position="167"/>
    </location>
</feature>
<evidence type="ECO:0000256" key="5">
    <source>
        <dbReference type="ARBA" id="ARBA00023015"/>
    </source>
</evidence>
<keyword evidence="8" id="KW-0539">Nucleus</keyword>
<dbReference type="Gramene" id="MELO3C002618.2.1">
    <property type="protein sequence ID" value="MELO3C002618.2.1"/>
    <property type="gene ID" value="MELO3C002618.2"/>
</dbReference>
<keyword evidence="6" id="KW-0238">DNA-binding</keyword>
<feature type="compositionally biased region" description="Basic and acidic residues" evidence="10">
    <location>
        <begin position="1"/>
        <end position="10"/>
    </location>
</feature>
<dbReference type="PROSITE" id="PS51141">
    <property type="entry name" value="ZF_SBP"/>
    <property type="match status" value="1"/>
</dbReference>
<organism evidence="13 14">
    <name type="scientific">Cucumis melo</name>
    <name type="common">Muskmelon</name>
    <dbReference type="NCBI Taxonomy" id="3656"/>
    <lineage>
        <taxon>Eukaryota</taxon>
        <taxon>Viridiplantae</taxon>
        <taxon>Streptophyta</taxon>
        <taxon>Embryophyta</taxon>
        <taxon>Tracheophyta</taxon>
        <taxon>Spermatophyta</taxon>
        <taxon>Magnoliopsida</taxon>
        <taxon>eudicotyledons</taxon>
        <taxon>Gunneridae</taxon>
        <taxon>Pentapetalae</taxon>
        <taxon>rosids</taxon>
        <taxon>fabids</taxon>
        <taxon>Cucurbitales</taxon>
        <taxon>Cucurbitaceae</taxon>
        <taxon>Benincaseae</taxon>
        <taxon>Cucumis</taxon>
    </lineage>
</organism>
<feature type="domain" description="SBP-type" evidence="11">
    <location>
        <begin position="80"/>
        <end position="157"/>
    </location>
</feature>
<dbReference type="Pfam" id="PF03110">
    <property type="entry name" value="SBP"/>
    <property type="match status" value="1"/>
</dbReference>
<comment type="subcellular location">
    <subcellularLocation>
        <location evidence="1">Nucleus</location>
    </subcellularLocation>
</comment>
<feature type="compositionally biased region" description="Acidic residues" evidence="10">
    <location>
        <begin position="16"/>
        <end position="39"/>
    </location>
</feature>
<dbReference type="GO" id="GO:0005634">
    <property type="term" value="C:nucleus"/>
    <property type="evidence" value="ECO:0007669"/>
    <property type="project" value="UniProtKB-SubCell"/>
</dbReference>
<keyword evidence="4" id="KW-0862">Zinc</keyword>
<dbReference type="InterPro" id="IPR044817">
    <property type="entry name" value="SBP-like"/>
</dbReference>
<evidence type="ECO:0000313" key="13">
    <source>
        <dbReference type="Proteomes" id="UP001652600"/>
    </source>
</evidence>
<dbReference type="KEGG" id="cmo:103486540"/>
<dbReference type="InParanoid" id="A0A1S3B6H6"/>
<evidence type="ECO:0000256" key="7">
    <source>
        <dbReference type="ARBA" id="ARBA00023163"/>
    </source>
</evidence>
<dbReference type="EnsemblPlants" id="MELO3C002618.2.1">
    <property type="protein sequence ID" value="MELO3C002618.2.1"/>
    <property type="gene ID" value="MELO3C002618.2"/>
</dbReference>
<dbReference type="GeneID" id="103486540"/>
<dbReference type="PANTHER" id="PTHR31251:SF197">
    <property type="entry name" value="SQUAMOSA PROMOTER-BINDING-LIKE PROTEIN 16"/>
    <property type="match status" value="1"/>
</dbReference>
<reference evidence="14" key="2">
    <citation type="submission" date="2025-04" db="UniProtKB">
        <authorList>
            <consortium name="RefSeq"/>
        </authorList>
    </citation>
    <scope>IDENTIFICATION</scope>
</reference>
<dbReference type="GO" id="GO:0003677">
    <property type="term" value="F:DNA binding"/>
    <property type="evidence" value="ECO:0007669"/>
    <property type="project" value="UniProtKB-KW"/>
</dbReference>
<keyword evidence="2" id="KW-0479">Metal-binding</keyword>
<feature type="compositionally biased region" description="Low complexity" evidence="10">
    <location>
        <begin position="58"/>
        <end position="68"/>
    </location>
</feature>
<evidence type="ECO:0000313" key="14">
    <source>
        <dbReference type="RefSeq" id="XP_008442764.1"/>
    </source>
</evidence>
<dbReference type="SMR" id="A0A1S3B6H6"/>
<keyword evidence="5" id="KW-0805">Transcription regulation</keyword>
<accession>A0A1S3B6H6</accession>
<name>A0A1S3B6H6_CUCME</name>
<evidence type="ECO:0000256" key="3">
    <source>
        <dbReference type="ARBA" id="ARBA00022771"/>
    </source>
</evidence>
<feature type="region of interest" description="Disordered" evidence="10">
    <location>
        <begin position="1"/>
        <end position="86"/>
    </location>
</feature>
<dbReference type="FunFam" id="4.10.1100.10:FF:000001">
    <property type="entry name" value="Squamosa promoter-binding-like protein 14"/>
    <property type="match status" value="1"/>
</dbReference>
<evidence type="ECO:0000313" key="12">
    <source>
        <dbReference type="EnsemblPlants" id="MELO3C002618.2.1"/>
    </source>
</evidence>
<dbReference type="PANTHER" id="PTHR31251">
    <property type="entry name" value="SQUAMOSA PROMOTER-BINDING-LIKE PROTEIN 4"/>
    <property type="match status" value="1"/>
</dbReference>